<dbReference type="InterPro" id="IPR051600">
    <property type="entry name" value="Beta-PGM-like"/>
</dbReference>
<dbReference type="SFLD" id="SFLDG01135">
    <property type="entry name" value="C1.5.6:_HAD__Beta-PGM__Phospha"/>
    <property type="match status" value="1"/>
</dbReference>
<dbReference type="InterPro" id="IPR023198">
    <property type="entry name" value="PGP-like_dom2"/>
</dbReference>
<dbReference type="Proteomes" id="UP000092743">
    <property type="component" value="Chromosome"/>
</dbReference>
<dbReference type="PANTHER" id="PTHR46193:SF21">
    <property type="entry name" value="SLL1138 PROTEIN"/>
    <property type="match status" value="1"/>
</dbReference>
<dbReference type="InterPro" id="IPR036412">
    <property type="entry name" value="HAD-like_sf"/>
</dbReference>
<reference evidence="6 7" key="1">
    <citation type="submission" date="2016-04" db="EMBL/GenBank/DDBJ databases">
        <title>High quality genome of the nematocidal Bacillus thuringiensis MYBT18246.</title>
        <authorList>
            <person name="Hollensteiner J."/>
            <person name="Poehlein A."/>
            <person name="Sproeer C."/>
            <person name="Bunk B."/>
            <person name="Rosenstiel P."/>
            <person name="Schulenburg H."/>
            <person name="Liesegang H."/>
        </authorList>
    </citation>
    <scope>NUCLEOTIDE SEQUENCE [LARGE SCALE GENOMIC DNA]</scope>
    <source>
        <strain evidence="6 7">MYBT18246</strain>
    </source>
</reference>
<dbReference type="Pfam" id="PF13419">
    <property type="entry name" value="HAD_2"/>
    <property type="match status" value="1"/>
</dbReference>
<gene>
    <name evidence="6" type="ORF">BT246_47390</name>
</gene>
<dbReference type="GO" id="GO:0016787">
    <property type="term" value="F:hydrolase activity"/>
    <property type="evidence" value="ECO:0007669"/>
    <property type="project" value="UniProtKB-KW"/>
</dbReference>
<evidence type="ECO:0000256" key="4">
    <source>
        <dbReference type="ARBA" id="ARBA00022801"/>
    </source>
</evidence>
<dbReference type="SUPFAM" id="SSF56784">
    <property type="entry name" value="HAD-like"/>
    <property type="match status" value="1"/>
</dbReference>
<evidence type="ECO:0000256" key="5">
    <source>
        <dbReference type="ARBA" id="ARBA00022842"/>
    </source>
</evidence>
<dbReference type="CDD" id="cd16423">
    <property type="entry name" value="HAD_BPGM-like"/>
    <property type="match status" value="1"/>
</dbReference>
<comment type="cofactor">
    <cofactor evidence="1">
        <name>Mg(2+)</name>
        <dbReference type="ChEBI" id="CHEBI:18420"/>
    </cofactor>
</comment>
<keyword evidence="4" id="KW-0378">Hydrolase</keyword>
<dbReference type="NCBIfam" id="TIGR01509">
    <property type="entry name" value="HAD-SF-IA-v3"/>
    <property type="match status" value="1"/>
</dbReference>
<proteinExistence type="inferred from homology"/>
<evidence type="ECO:0000256" key="3">
    <source>
        <dbReference type="ARBA" id="ARBA00022723"/>
    </source>
</evidence>
<accession>A0A9W3SEE7</accession>
<keyword evidence="3" id="KW-0479">Metal-binding</keyword>
<evidence type="ECO:0000313" key="7">
    <source>
        <dbReference type="Proteomes" id="UP000092743"/>
    </source>
</evidence>
<dbReference type="AlphaFoldDB" id="A0A9W3SEE7"/>
<keyword evidence="5" id="KW-0460">Magnesium</keyword>
<dbReference type="EMBL" id="CP015350">
    <property type="protein sequence ID" value="ANS50075.1"/>
    <property type="molecule type" value="Genomic_DNA"/>
</dbReference>
<evidence type="ECO:0000256" key="1">
    <source>
        <dbReference type="ARBA" id="ARBA00001946"/>
    </source>
</evidence>
<dbReference type="GO" id="GO:0046872">
    <property type="term" value="F:metal ion binding"/>
    <property type="evidence" value="ECO:0007669"/>
    <property type="project" value="UniProtKB-KW"/>
</dbReference>
<dbReference type="FunFam" id="3.40.50.1000:FF:000036">
    <property type="entry name" value="HAD family hydrolase"/>
    <property type="match status" value="1"/>
</dbReference>
<dbReference type="InterPro" id="IPR023214">
    <property type="entry name" value="HAD_sf"/>
</dbReference>
<organism evidence="6 7">
    <name type="scientific">Bacillus thuringiensis</name>
    <dbReference type="NCBI Taxonomy" id="1428"/>
    <lineage>
        <taxon>Bacteria</taxon>
        <taxon>Bacillati</taxon>
        <taxon>Bacillota</taxon>
        <taxon>Bacilli</taxon>
        <taxon>Bacillales</taxon>
        <taxon>Bacillaceae</taxon>
        <taxon>Bacillus</taxon>
        <taxon>Bacillus cereus group</taxon>
    </lineage>
</organism>
<dbReference type="SFLD" id="SFLDS00003">
    <property type="entry name" value="Haloacid_Dehalogenase"/>
    <property type="match status" value="1"/>
</dbReference>
<dbReference type="InterPro" id="IPR006439">
    <property type="entry name" value="HAD-SF_hydro_IA"/>
</dbReference>
<protein>
    <submittedName>
        <fullName evidence="6">Phosphoglycolate phosphatase</fullName>
    </submittedName>
</protein>
<sequence>MAFPFLFQFEKDGRIMKAIIFDFDGLIVDTETIWFHSFRDAVREYGGELPLEEFAKCIGTTDEVLYAYLNDQLKEKFNKSVLKEKVATLHKEKMKIPEARDGVKEYLEEAKEMGLKIALASSSSREWVIHFLEELQIREYFEVIKTREDVEKVKPDPALYRVAIEELGIKPSEAVVFEDSLNGLRAAVAAGLTCVVVPNDVTRNLPFKNHHLRIESMREKSLKEVLQSIKKDRIS</sequence>
<dbReference type="SFLD" id="SFLDG01129">
    <property type="entry name" value="C1.5:_HAD__Beta-PGM__Phosphata"/>
    <property type="match status" value="1"/>
</dbReference>
<evidence type="ECO:0000313" key="6">
    <source>
        <dbReference type="EMBL" id="ANS50075.1"/>
    </source>
</evidence>
<dbReference type="Gene3D" id="3.40.50.1000">
    <property type="entry name" value="HAD superfamily/HAD-like"/>
    <property type="match status" value="1"/>
</dbReference>
<evidence type="ECO:0000256" key="2">
    <source>
        <dbReference type="ARBA" id="ARBA00006171"/>
    </source>
</evidence>
<name>A0A9W3SEE7_BACTU</name>
<dbReference type="PANTHER" id="PTHR46193">
    <property type="entry name" value="6-PHOSPHOGLUCONATE PHOSPHATASE"/>
    <property type="match status" value="1"/>
</dbReference>
<dbReference type="InterPro" id="IPR041492">
    <property type="entry name" value="HAD_2"/>
</dbReference>
<dbReference type="PRINTS" id="PR00413">
    <property type="entry name" value="HADHALOGNASE"/>
</dbReference>
<dbReference type="Gene3D" id="1.10.150.240">
    <property type="entry name" value="Putative phosphatase, domain 2"/>
    <property type="match status" value="1"/>
</dbReference>
<comment type="similarity">
    <text evidence="2">Belongs to the HAD-like hydrolase superfamily. CbbY/CbbZ/Gph/YieH family.</text>
</comment>